<reference evidence="3" key="1">
    <citation type="submission" date="2025-08" db="UniProtKB">
        <authorList>
            <consortium name="RefSeq"/>
        </authorList>
    </citation>
    <scope>IDENTIFICATION</scope>
</reference>
<dbReference type="PANTHER" id="PTHR13847">
    <property type="entry name" value="SARCOSINE DEHYDROGENASE-RELATED"/>
    <property type="match status" value="1"/>
</dbReference>
<evidence type="ECO:0000256" key="1">
    <source>
        <dbReference type="SAM" id="Phobius"/>
    </source>
</evidence>
<dbReference type="Gene3D" id="3.50.50.60">
    <property type="entry name" value="FAD/NAD(P)-binding domain"/>
    <property type="match status" value="1"/>
</dbReference>
<proteinExistence type="predicted"/>
<organism evidence="2 3">
    <name type="scientific">Balaenoptera acutorostrata</name>
    <name type="common">Common minke whale</name>
    <name type="synonym">Balaena rostrata</name>
    <dbReference type="NCBI Taxonomy" id="9767"/>
    <lineage>
        <taxon>Eukaryota</taxon>
        <taxon>Metazoa</taxon>
        <taxon>Chordata</taxon>
        <taxon>Craniata</taxon>
        <taxon>Vertebrata</taxon>
        <taxon>Euteleostomi</taxon>
        <taxon>Mammalia</taxon>
        <taxon>Eutheria</taxon>
        <taxon>Laurasiatheria</taxon>
        <taxon>Artiodactyla</taxon>
        <taxon>Whippomorpha</taxon>
        <taxon>Cetacea</taxon>
        <taxon>Mysticeti</taxon>
        <taxon>Balaenopteridae</taxon>
        <taxon>Balaenoptera</taxon>
    </lineage>
</organism>
<keyword evidence="1" id="KW-0812">Transmembrane</keyword>
<dbReference type="Proteomes" id="UP001652580">
    <property type="component" value="Chromosome 19"/>
</dbReference>
<accession>A0ABM3SJ33</accession>
<keyword evidence="1" id="KW-1133">Transmembrane helix</keyword>
<evidence type="ECO:0000313" key="2">
    <source>
        <dbReference type="Proteomes" id="UP001652580"/>
    </source>
</evidence>
<keyword evidence="2" id="KW-1185">Reference proteome</keyword>
<feature type="transmembrane region" description="Helical" evidence="1">
    <location>
        <begin position="50"/>
        <end position="70"/>
    </location>
</feature>
<dbReference type="RefSeq" id="XP_057389862.1">
    <property type="nucleotide sequence ID" value="XM_057533879.1"/>
</dbReference>
<dbReference type="InterPro" id="IPR036188">
    <property type="entry name" value="FAD/NAD-bd_sf"/>
</dbReference>
<evidence type="ECO:0000313" key="3">
    <source>
        <dbReference type="RefSeq" id="XP_057389862.1"/>
    </source>
</evidence>
<sequence>MDFSEPLLSSLLRRMPELETLEIMKLVNCPETFTPDMRCIMGESPSVRGYFVLAGMISAGLSSGGGAGRFKMILRLHMLRRLWSPSPNTAEVVITDHFREKKKVPTT</sequence>
<name>A0ABM3SJ33_BALAC</name>
<dbReference type="PANTHER" id="PTHR13847:SF193">
    <property type="entry name" value="PYRUVATE DEHYDROGENASE PHOSPHATASE REGULATORY SUBUNIT, MITOCHONDRIAL"/>
    <property type="match status" value="1"/>
</dbReference>
<dbReference type="Gene3D" id="3.30.9.10">
    <property type="entry name" value="D-Amino Acid Oxidase, subunit A, domain 2"/>
    <property type="match status" value="1"/>
</dbReference>
<dbReference type="GeneID" id="130705705"/>
<gene>
    <name evidence="3" type="primary">LOC130705705</name>
</gene>
<protein>
    <submittedName>
        <fullName evidence="3">Pyruvate dehydrogenase phosphatase regulatory subunit, mitochondrial-like</fullName>
    </submittedName>
</protein>
<keyword evidence="1" id="KW-0472">Membrane</keyword>